<accession>A0A069RHK5</accession>
<dbReference type="EMBL" id="JJMM01000002">
    <property type="protein sequence ID" value="KDR96496.1"/>
    <property type="molecule type" value="Genomic_DNA"/>
</dbReference>
<sequence>MELLKKTVGEIRPLDKSAMEAARNRIDSLIKPQGSLGKLEELSVQLCGITSKMHPGMGKKAVLVMAADNGVCEEGVASAPQIVTTVQASNIADGITGVGPIAKQAGAEMVVVDVGMAVPTKNPKVLSKSIMNGTSNMAKMPAMTRAQAIKAIEVGIETANDQIGKGVGAIATGEMGIGNTTTSTAVLSVMAGIDPYEITGIGANLPLEKVKGKAYTIKKAIELNRPDRNDPLDVLSKVGGLDIAAMAGIMLACAAKRIPVIIDGYISTVAAIIASEIEPLVKGYMVPSHSSFEKGAAAASRYLGLSPMLNMELRLGEGSGAAMMFNIMECAIAINRDMITFEEGGIDVV</sequence>
<dbReference type="NCBIfam" id="NF000996">
    <property type="entry name" value="PRK00105.1"/>
    <property type="match status" value="1"/>
</dbReference>
<dbReference type="SUPFAM" id="SSF52733">
    <property type="entry name" value="Nicotinate mononucleotide:5,6-dimethylbenzimidazole phosphoribosyltransferase (CobT)"/>
    <property type="match status" value="1"/>
</dbReference>
<evidence type="ECO:0000313" key="12">
    <source>
        <dbReference type="EMBL" id="KDR96496.1"/>
    </source>
</evidence>
<dbReference type="Proteomes" id="UP000027946">
    <property type="component" value="Unassembled WGS sequence"/>
</dbReference>
<feature type="active site" description="Proton acceptor" evidence="11">
    <location>
        <position position="317"/>
    </location>
</feature>
<dbReference type="NCBIfam" id="TIGR03160">
    <property type="entry name" value="cobT_DBIPRT"/>
    <property type="match status" value="1"/>
</dbReference>
<dbReference type="GO" id="GO:0009236">
    <property type="term" value="P:cobalamin biosynthetic process"/>
    <property type="evidence" value="ECO:0007669"/>
    <property type="project" value="UniProtKB-UniRule"/>
</dbReference>
<evidence type="ECO:0000256" key="10">
    <source>
        <dbReference type="ARBA" id="ARBA00047340"/>
    </source>
</evidence>
<evidence type="ECO:0000256" key="8">
    <source>
        <dbReference type="ARBA" id="ARBA00022679"/>
    </source>
</evidence>
<dbReference type="InterPro" id="IPR003200">
    <property type="entry name" value="Nict_dMeBzImd_PRibTrfase"/>
</dbReference>
<comment type="pathway">
    <text evidence="2 11">Nucleoside biosynthesis; alpha-ribazole biosynthesis; alpha-ribazole from 5,6-dimethylbenzimidazole: step 1/2.</text>
</comment>
<proteinExistence type="inferred from homology"/>
<reference evidence="12 13" key="1">
    <citation type="submission" date="2014-03" db="EMBL/GenBank/DDBJ databases">
        <title>Genome sequence of Clostridium litorale W6, DSM 5388.</title>
        <authorList>
            <person name="Poehlein A."/>
            <person name="Jagirdar A."/>
            <person name="Khonsari B."/>
            <person name="Chibani C.M."/>
            <person name="Gutierrez Gutierrez D.A."/>
            <person name="Davydova E."/>
            <person name="Alghaithi H.S."/>
            <person name="Nair K.P."/>
            <person name="Dhamotharan K."/>
            <person name="Chandran L."/>
            <person name="G W."/>
            <person name="Daniel R."/>
        </authorList>
    </citation>
    <scope>NUCLEOTIDE SEQUENCE [LARGE SCALE GENOMIC DNA]</scope>
    <source>
        <strain evidence="12 13">W6</strain>
    </source>
</reference>
<name>A0A069RHK5_PEPLI</name>
<evidence type="ECO:0000256" key="6">
    <source>
        <dbReference type="ARBA" id="ARBA00022573"/>
    </source>
</evidence>
<evidence type="ECO:0000256" key="7">
    <source>
        <dbReference type="ARBA" id="ARBA00022676"/>
    </source>
</evidence>
<dbReference type="UniPathway" id="UPA00061">
    <property type="reaction ID" value="UER00516"/>
</dbReference>
<dbReference type="AlphaFoldDB" id="A0A069RHK5"/>
<comment type="function">
    <text evidence="1 11">Catalyzes the synthesis of alpha-ribazole-5'-phosphate from nicotinate mononucleotide (NAMN) and 5,6-dimethylbenzimidazole (DMB).</text>
</comment>
<dbReference type="CDD" id="cd02439">
    <property type="entry name" value="DMB-PRT_CobT"/>
    <property type="match status" value="1"/>
</dbReference>
<dbReference type="HAMAP" id="MF_00230">
    <property type="entry name" value="CobT"/>
    <property type="match status" value="1"/>
</dbReference>
<keyword evidence="8 11" id="KW-0808">Transferase</keyword>
<dbReference type="RefSeq" id="WP_038260940.1">
    <property type="nucleotide sequence ID" value="NZ_FSRH01000001.1"/>
</dbReference>
<evidence type="ECO:0000313" key="13">
    <source>
        <dbReference type="Proteomes" id="UP000027946"/>
    </source>
</evidence>
<organism evidence="12 13">
    <name type="scientific">Peptoclostridium litorale DSM 5388</name>
    <dbReference type="NCBI Taxonomy" id="1121324"/>
    <lineage>
        <taxon>Bacteria</taxon>
        <taxon>Bacillati</taxon>
        <taxon>Bacillota</taxon>
        <taxon>Clostridia</taxon>
        <taxon>Peptostreptococcales</taxon>
        <taxon>Peptoclostridiaceae</taxon>
        <taxon>Peptoclostridium</taxon>
    </lineage>
</organism>
<comment type="similarity">
    <text evidence="3 11">Belongs to the CobT family.</text>
</comment>
<keyword evidence="13" id="KW-1185">Reference proteome</keyword>
<dbReference type="PANTHER" id="PTHR43463">
    <property type="entry name" value="NICOTINATE-NUCLEOTIDE--DIMETHYLBENZIMIDAZOLE PHOSPHORIBOSYLTRANSFERASE"/>
    <property type="match status" value="1"/>
</dbReference>
<keyword evidence="7 11" id="KW-0328">Glycosyltransferase</keyword>
<dbReference type="InterPro" id="IPR017846">
    <property type="entry name" value="Nict_dMeBzImd_PRibTrfase_bact"/>
</dbReference>
<dbReference type="EC" id="2.4.2.21" evidence="4 11"/>
<evidence type="ECO:0000256" key="9">
    <source>
        <dbReference type="ARBA" id="ARBA00030686"/>
    </source>
</evidence>
<evidence type="ECO:0000256" key="2">
    <source>
        <dbReference type="ARBA" id="ARBA00005049"/>
    </source>
</evidence>
<dbReference type="STRING" id="1121324.CLIT_2c01020"/>
<gene>
    <name evidence="11 12" type="primary">cobT</name>
    <name evidence="12" type="ORF">CLIT_2c01020</name>
</gene>
<protein>
    <recommendedName>
        <fullName evidence="5 11">Nicotinate-nucleotide--dimethylbenzimidazole phosphoribosyltransferase</fullName>
        <shortName evidence="11">NN:DBI PRT</shortName>
        <ecNumber evidence="4 11">2.4.2.21</ecNumber>
    </recommendedName>
    <alternativeName>
        <fullName evidence="9 11">N(1)-alpha-phosphoribosyltransferase</fullName>
    </alternativeName>
</protein>
<dbReference type="PANTHER" id="PTHR43463:SF1">
    <property type="entry name" value="NICOTINATE-NUCLEOTIDE--DIMETHYLBENZIMIDAZOLE PHOSPHORIBOSYLTRANSFERASE"/>
    <property type="match status" value="1"/>
</dbReference>
<evidence type="ECO:0000256" key="1">
    <source>
        <dbReference type="ARBA" id="ARBA00002197"/>
    </source>
</evidence>
<comment type="caution">
    <text evidence="12">The sequence shown here is derived from an EMBL/GenBank/DDBJ whole genome shotgun (WGS) entry which is preliminary data.</text>
</comment>
<dbReference type="OrthoDB" id="9781491at2"/>
<dbReference type="InterPro" id="IPR036087">
    <property type="entry name" value="Nict_dMeBzImd_PRibTrfase_sf"/>
</dbReference>
<evidence type="ECO:0000256" key="4">
    <source>
        <dbReference type="ARBA" id="ARBA00011991"/>
    </source>
</evidence>
<dbReference type="eggNOG" id="COG2038">
    <property type="taxonomic scope" value="Bacteria"/>
</dbReference>
<dbReference type="Gene3D" id="1.10.1610.10">
    <property type="match status" value="1"/>
</dbReference>
<evidence type="ECO:0000256" key="11">
    <source>
        <dbReference type="HAMAP-Rule" id="MF_00230"/>
    </source>
</evidence>
<dbReference type="GO" id="GO:0008939">
    <property type="term" value="F:nicotinate-nucleotide-dimethylbenzimidazole phosphoribosyltransferase activity"/>
    <property type="evidence" value="ECO:0007669"/>
    <property type="project" value="UniProtKB-UniRule"/>
</dbReference>
<dbReference type="Pfam" id="PF02277">
    <property type="entry name" value="DBI_PRT"/>
    <property type="match status" value="1"/>
</dbReference>
<comment type="catalytic activity">
    <reaction evidence="10 11">
        <text>5,6-dimethylbenzimidazole + nicotinate beta-D-ribonucleotide = alpha-ribazole 5'-phosphate + nicotinate + H(+)</text>
        <dbReference type="Rhea" id="RHEA:11196"/>
        <dbReference type="ChEBI" id="CHEBI:15378"/>
        <dbReference type="ChEBI" id="CHEBI:15890"/>
        <dbReference type="ChEBI" id="CHEBI:32544"/>
        <dbReference type="ChEBI" id="CHEBI:57502"/>
        <dbReference type="ChEBI" id="CHEBI:57918"/>
        <dbReference type="EC" id="2.4.2.21"/>
    </reaction>
</comment>
<dbReference type="FunFam" id="3.40.50.10210:FF:000001">
    <property type="entry name" value="Nicotinate-nucleotide--dimethylbenzimidazole phosphoribosyltransferase"/>
    <property type="match status" value="1"/>
</dbReference>
<dbReference type="InterPro" id="IPR023195">
    <property type="entry name" value="Nict_dMeBzImd_PRibTrfase_N"/>
</dbReference>
<evidence type="ECO:0000256" key="5">
    <source>
        <dbReference type="ARBA" id="ARBA00015486"/>
    </source>
</evidence>
<keyword evidence="6 11" id="KW-0169">Cobalamin biosynthesis</keyword>
<evidence type="ECO:0000256" key="3">
    <source>
        <dbReference type="ARBA" id="ARBA00007110"/>
    </source>
</evidence>
<dbReference type="Gene3D" id="3.40.50.10210">
    <property type="match status" value="1"/>
</dbReference>